<sequence length="342" mass="38767">MINHAWNTQFPNTEVCFKNEGYFDHCPGIIFVYPHLAVGKKPFKFFPMWQDAPQYKDIVQQAWNMTVHGTPMYQVVQKLKNVKIALKKLNKEGFGDIEAMEAKTAHALQVLQDELHLNPADIEVANKEKQAQQEYLVAHKAMLSFLAHKAKSMWLKEGDENTAMFHRSIRKRQIQNTILSIKDMHGNWTTDPGQVPAVFQEYYEWLLGTKGNDRTSVKQVVVKKGPLVSADMAIMFSHSFSKEDIKVAIWDIDGGKAPGPDGFGSSFFKGVWSEVGDGVCKVVLDFLNTEVISQNQGAFVHSRFIAHNTMVRQDLVKGYERKINSAGCLIKLDLQKAYDSVE</sequence>
<keyword evidence="1" id="KW-1185">Reference proteome</keyword>
<dbReference type="GeneID" id="130467509"/>
<evidence type="ECO:0000313" key="2">
    <source>
        <dbReference type="RefSeq" id="XP_056692011.1"/>
    </source>
</evidence>
<proteinExistence type="predicted"/>
<evidence type="ECO:0000313" key="1">
    <source>
        <dbReference type="Proteomes" id="UP000813463"/>
    </source>
</evidence>
<reference evidence="1" key="1">
    <citation type="journal article" date="2021" name="Nat. Commun.">
        <title>Genomic analyses provide insights into spinach domestication and the genetic basis of agronomic traits.</title>
        <authorList>
            <person name="Cai X."/>
            <person name="Sun X."/>
            <person name="Xu C."/>
            <person name="Sun H."/>
            <person name="Wang X."/>
            <person name="Ge C."/>
            <person name="Zhang Z."/>
            <person name="Wang Q."/>
            <person name="Fei Z."/>
            <person name="Jiao C."/>
            <person name="Wang Q."/>
        </authorList>
    </citation>
    <scope>NUCLEOTIDE SEQUENCE [LARGE SCALE GENOMIC DNA]</scope>
    <source>
        <strain evidence="1">cv. Varoflay</strain>
    </source>
</reference>
<evidence type="ECO:0008006" key="3">
    <source>
        <dbReference type="Google" id="ProtNLM"/>
    </source>
</evidence>
<dbReference type="Proteomes" id="UP000813463">
    <property type="component" value="Chromosome 2"/>
</dbReference>
<gene>
    <name evidence="2" type="primary">LOC130467509</name>
</gene>
<reference evidence="2" key="2">
    <citation type="submission" date="2025-08" db="UniProtKB">
        <authorList>
            <consortium name="RefSeq"/>
        </authorList>
    </citation>
    <scope>IDENTIFICATION</scope>
    <source>
        <tissue evidence="2">Leaf</tissue>
    </source>
</reference>
<organism evidence="1 2">
    <name type="scientific">Spinacia oleracea</name>
    <name type="common">Spinach</name>
    <dbReference type="NCBI Taxonomy" id="3562"/>
    <lineage>
        <taxon>Eukaryota</taxon>
        <taxon>Viridiplantae</taxon>
        <taxon>Streptophyta</taxon>
        <taxon>Embryophyta</taxon>
        <taxon>Tracheophyta</taxon>
        <taxon>Spermatophyta</taxon>
        <taxon>Magnoliopsida</taxon>
        <taxon>eudicotyledons</taxon>
        <taxon>Gunneridae</taxon>
        <taxon>Pentapetalae</taxon>
        <taxon>Caryophyllales</taxon>
        <taxon>Chenopodiaceae</taxon>
        <taxon>Chenopodioideae</taxon>
        <taxon>Anserineae</taxon>
        <taxon>Spinacia</taxon>
    </lineage>
</organism>
<protein>
    <recommendedName>
        <fullName evidence="3">Reverse transcriptase domain-containing protein</fullName>
    </recommendedName>
</protein>
<accession>A0ABM3R8R9</accession>
<name>A0ABM3R8R9_SPIOL</name>
<dbReference type="RefSeq" id="XP_056692011.1">
    <property type="nucleotide sequence ID" value="XM_056836033.1"/>
</dbReference>
<dbReference type="PANTHER" id="PTHR33710">
    <property type="entry name" value="BNAC02G09200D PROTEIN"/>
    <property type="match status" value="1"/>
</dbReference>
<dbReference type="PANTHER" id="PTHR33710:SF81">
    <property type="entry name" value="ENDONUCLEASE_EXONUCLEASE_PHOSPHATASE DOMAIN-CONTAINING PROTEIN"/>
    <property type="match status" value="1"/>
</dbReference>